<feature type="region of interest" description="Disordered" evidence="5">
    <location>
        <begin position="392"/>
        <end position="689"/>
    </location>
</feature>
<dbReference type="GO" id="GO:0005634">
    <property type="term" value="C:nucleus"/>
    <property type="evidence" value="ECO:0007669"/>
    <property type="project" value="UniProtKB-SubCell"/>
</dbReference>
<feature type="compositionally biased region" description="Low complexity" evidence="5">
    <location>
        <begin position="621"/>
        <end position="643"/>
    </location>
</feature>
<dbReference type="PROSITE" id="PS50293">
    <property type="entry name" value="TPR_REGION"/>
    <property type="match status" value="2"/>
</dbReference>
<accession>A0A4P9W4D1</accession>
<feature type="compositionally biased region" description="Polar residues" evidence="5">
    <location>
        <begin position="102"/>
        <end position="111"/>
    </location>
</feature>
<keyword evidence="4" id="KW-0175">Coiled coil</keyword>
<dbReference type="AlphaFoldDB" id="A0A4P9W4D1"/>
<dbReference type="Proteomes" id="UP000269721">
    <property type="component" value="Unassembled WGS sequence"/>
</dbReference>
<dbReference type="InterPro" id="IPR051630">
    <property type="entry name" value="Corepressor-Demethylase"/>
</dbReference>
<feature type="compositionally biased region" description="Polar residues" evidence="5">
    <location>
        <begin position="544"/>
        <end position="553"/>
    </location>
</feature>
<evidence type="ECO:0000256" key="1">
    <source>
        <dbReference type="ARBA" id="ARBA00004123"/>
    </source>
</evidence>
<dbReference type="PANTHER" id="PTHR14017">
    <property type="entry name" value="LYSINE-SPECIFIC DEMETHYLASE"/>
    <property type="match status" value="1"/>
</dbReference>
<feature type="compositionally biased region" description="Polar residues" evidence="5">
    <location>
        <begin position="257"/>
        <end position="269"/>
    </location>
</feature>
<evidence type="ECO:0000256" key="3">
    <source>
        <dbReference type="PROSITE-ProRule" id="PRU00339"/>
    </source>
</evidence>
<evidence type="ECO:0000256" key="4">
    <source>
        <dbReference type="SAM" id="Coils"/>
    </source>
</evidence>
<name>A0A4P9W4D1_9FUNG</name>
<feature type="compositionally biased region" description="Pro residues" evidence="5">
    <location>
        <begin position="571"/>
        <end position="588"/>
    </location>
</feature>
<feature type="compositionally biased region" description="Basic and acidic residues" evidence="5">
    <location>
        <begin position="223"/>
        <end position="235"/>
    </location>
</feature>
<organism evidence="6 7">
    <name type="scientific">Blyttiomyces helicus</name>
    <dbReference type="NCBI Taxonomy" id="388810"/>
    <lineage>
        <taxon>Eukaryota</taxon>
        <taxon>Fungi</taxon>
        <taxon>Fungi incertae sedis</taxon>
        <taxon>Chytridiomycota</taxon>
        <taxon>Chytridiomycota incertae sedis</taxon>
        <taxon>Chytridiomycetes</taxon>
        <taxon>Chytridiomycetes incertae sedis</taxon>
        <taxon>Blyttiomyces</taxon>
    </lineage>
</organism>
<comment type="subcellular location">
    <subcellularLocation>
        <location evidence="1">Nucleus</location>
    </subcellularLocation>
</comment>
<dbReference type="Pfam" id="PF13181">
    <property type="entry name" value="TPR_8"/>
    <property type="match status" value="1"/>
</dbReference>
<feature type="non-terminal residue" evidence="6">
    <location>
        <position position="1"/>
    </location>
</feature>
<keyword evidence="3" id="KW-0802">TPR repeat</keyword>
<dbReference type="PROSITE" id="PS50005">
    <property type="entry name" value="TPR"/>
    <property type="match status" value="1"/>
</dbReference>
<feature type="repeat" description="TPR" evidence="3">
    <location>
        <begin position="7"/>
        <end position="40"/>
    </location>
</feature>
<feature type="compositionally biased region" description="Basic and acidic residues" evidence="5">
    <location>
        <begin position="308"/>
        <end position="317"/>
    </location>
</feature>
<sequence>YRDGRNPTFWCSIGVLYYQINQYRDALDAYSRAIRLNPYISEVWYDLGTLYESCNNQVNDALDAYTRALELDPTNPHIKQRLQMLRSGGSQGQGAVQPHQPTPQDGHSGYTSIGGMPPGPMTNFYQGPQPGGYPRSQSEQRAQQSGQSSNAPDHERRDLPSIQPGTFPPQQQSPHDPRAPPVGGGPRPSISAPGGVATLPKRGLSPKLSRPGSSGRGSFPRSPDTRSPHDLRSQLDARNSPKMFPHHVPDPARKQPDAQTLSPHQQQQPIPRLNELAGGRRGSDPPAPDRYDPREGVPPQNASNGRRPSIDDRWEHDRLRDTMAQREAAAREAAAAAQQREMEVQNAIRLREAAVERERERERARLMQLEQERERERDREMEKERAAAMILASSARERADSIPQPPLPHREYERGGAYDRGGEGAGGAGNPAYDPRANGYERRGEVDRRELERRDIERLEAERREYERRDVERREAEWRDADRRTMHPVFDRDRQQKSSRDWERDGASYQPDQQQQPDPRSTPPSRNAQAPLPPPPPPLAESVYRNTNNNNGTARDGPPTPPAAAARDVPQPFPRAPPRPLSPLPPPATTTTATTSASTSASTTTSAAASPAPSPPPPPATATTSSTRNILASAGYGSISSGASDDEDEDDEDDDREAEGDVDGEAGVKRKHRGEEEAGAKRVRVEGGE</sequence>
<dbReference type="PANTHER" id="PTHR14017:SF1">
    <property type="entry name" value="LD02225P"/>
    <property type="match status" value="1"/>
</dbReference>
<feature type="compositionally biased region" description="Polar residues" evidence="5">
    <location>
        <begin position="135"/>
        <end position="151"/>
    </location>
</feature>
<feature type="compositionally biased region" description="Acidic residues" evidence="5">
    <location>
        <begin position="644"/>
        <end position="664"/>
    </location>
</feature>
<keyword evidence="7" id="KW-1185">Reference proteome</keyword>
<feature type="compositionally biased region" description="Basic and acidic residues" evidence="5">
    <location>
        <begin position="408"/>
        <end position="422"/>
    </location>
</feature>
<evidence type="ECO:0000313" key="7">
    <source>
        <dbReference type="Proteomes" id="UP000269721"/>
    </source>
</evidence>
<feature type="compositionally biased region" description="Low complexity" evidence="5">
    <location>
        <begin position="510"/>
        <end position="526"/>
    </location>
</feature>
<feature type="compositionally biased region" description="Basic and acidic residues" evidence="5">
    <location>
        <begin position="439"/>
        <end position="506"/>
    </location>
</feature>
<feature type="compositionally biased region" description="Basic and acidic residues" evidence="5">
    <location>
        <begin position="247"/>
        <end position="256"/>
    </location>
</feature>
<keyword evidence="2" id="KW-0539">Nucleus</keyword>
<evidence type="ECO:0000256" key="2">
    <source>
        <dbReference type="ARBA" id="ARBA00023242"/>
    </source>
</evidence>
<dbReference type="GO" id="GO:0031490">
    <property type="term" value="F:chromatin DNA binding"/>
    <property type="evidence" value="ECO:0007669"/>
    <property type="project" value="TreeGrafter"/>
</dbReference>
<proteinExistence type="predicted"/>
<dbReference type="OrthoDB" id="418911at2759"/>
<evidence type="ECO:0000313" key="6">
    <source>
        <dbReference type="EMBL" id="RKO86105.1"/>
    </source>
</evidence>
<dbReference type="Pfam" id="PF00515">
    <property type="entry name" value="TPR_1"/>
    <property type="match status" value="1"/>
</dbReference>
<gene>
    <name evidence="6" type="ORF">BDK51DRAFT_25786</name>
</gene>
<dbReference type="InterPro" id="IPR019734">
    <property type="entry name" value="TPR_rpt"/>
</dbReference>
<dbReference type="Gene3D" id="1.25.40.10">
    <property type="entry name" value="Tetratricopeptide repeat domain"/>
    <property type="match status" value="1"/>
</dbReference>
<dbReference type="GO" id="GO:0010468">
    <property type="term" value="P:regulation of gene expression"/>
    <property type="evidence" value="ECO:0007669"/>
    <property type="project" value="TreeGrafter"/>
</dbReference>
<feature type="compositionally biased region" description="Basic and acidic residues" evidence="5">
    <location>
        <begin position="281"/>
        <end position="295"/>
    </location>
</feature>
<dbReference type="EMBL" id="KZ998472">
    <property type="protein sequence ID" value="RKO86105.1"/>
    <property type="molecule type" value="Genomic_DNA"/>
</dbReference>
<feature type="coiled-coil region" evidence="4">
    <location>
        <begin position="319"/>
        <end position="386"/>
    </location>
</feature>
<feature type="compositionally biased region" description="Low complexity" evidence="5">
    <location>
        <begin position="589"/>
        <end position="611"/>
    </location>
</feature>
<dbReference type="InterPro" id="IPR011990">
    <property type="entry name" value="TPR-like_helical_dom_sf"/>
</dbReference>
<evidence type="ECO:0000256" key="5">
    <source>
        <dbReference type="SAM" id="MobiDB-lite"/>
    </source>
</evidence>
<feature type="compositionally biased region" description="Low complexity" evidence="5">
    <location>
        <begin position="209"/>
        <end position="222"/>
    </location>
</feature>
<feature type="region of interest" description="Disordered" evidence="5">
    <location>
        <begin position="86"/>
        <end position="317"/>
    </location>
</feature>
<dbReference type="SUPFAM" id="SSF48452">
    <property type="entry name" value="TPR-like"/>
    <property type="match status" value="1"/>
</dbReference>
<feature type="compositionally biased region" description="Basic and acidic residues" evidence="5">
    <location>
        <begin position="673"/>
        <end position="689"/>
    </location>
</feature>
<reference evidence="7" key="1">
    <citation type="journal article" date="2018" name="Nat. Microbiol.">
        <title>Leveraging single-cell genomics to expand the fungal tree of life.</title>
        <authorList>
            <person name="Ahrendt S.R."/>
            <person name="Quandt C.A."/>
            <person name="Ciobanu D."/>
            <person name="Clum A."/>
            <person name="Salamov A."/>
            <person name="Andreopoulos B."/>
            <person name="Cheng J.F."/>
            <person name="Woyke T."/>
            <person name="Pelin A."/>
            <person name="Henrissat B."/>
            <person name="Reynolds N.K."/>
            <person name="Benny G.L."/>
            <person name="Smith M.E."/>
            <person name="James T.Y."/>
            <person name="Grigoriev I.V."/>
        </authorList>
    </citation>
    <scope>NUCLEOTIDE SEQUENCE [LARGE SCALE GENOMIC DNA]</scope>
</reference>
<dbReference type="GO" id="GO:0000978">
    <property type="term" value="F:RNA polymerase II cis-regulatory region sequence-specific DNA binding"/>
    <property type="evidence" value="ECO:0007669"/>
    <property type="project" value="TreeGrafter"/>
</dbReference>
<protein>
    <submittedName>
        <fullName evidence="6">Uncharacterized protein</fullName>
    </submittedName>
</protein>
<dbReference type="SMART" id="SM00028">
    <property type="entry name" value="TPR"/>
    <property type="match status" value="2"/>
</dbReference>